<sequence length="54" mass="6166">MSLILEKHESKMPDTCKNDDEVVENFLKLARENEDMSSGIVAIKTLLMILEKSQ</sequence>
<dbReference type="HOGENOM" id="CLU_3056456_0_0_1"/>
<dbReference type="Proteomes" id="UP000015102">
    <property type="component" value="Unassembled WGS sequence"/>
</dbReference>
<reference evidence="2" key="1">
    <citation type="submission" date="2013-02" db="EMBL/GenBank/DDBJ databases">
        <authorList>
            <person name="Hughes D."/>
        </authorList>
    </citation>
    <scope>NUCLEOTIDE SEQUENCE</scope>
    <source>
        <strain>Durham</strain>
        <strain evidence="2">NC isolate 2 -- Noor lab</strain>
    </source>
</reference>
<keyword evidence="2" id="KW-1185">Reference proteome</keyword>
<dbReference type="EnsemblMetazoa" id="MESCA009528-RA">
    <property type="protein sequence ID" value="MESCA009528-PA"/>
    <property type="gene ID" value="MESCA009528"/>
</dbReference>
<dbReference type="EMBL" id="CAQQ02050792">
    <property type="status" value="NOT_ANNOTATED_CDS"/>
    <property type="molecule type" value="Genomic_DNA"/>
</dbReference>
<protein>
    <submittedName>
        <fullName evidence="1">Uncharacterized protein</fullName>
    </submittedName>
</protein>
<organism evidence="1 2">
    <name type="scientific">Megaselia scalaris</name>
    <name type="common">Humpbacked fly</name>
    <name type="synonym">Phora scalaris</name>
    <dbReference type="NCBI Taxonomy" id="36166"/>
    <lineage>
        <taxon>Eukaryota</taxon>
        <taxon>Metazoa</taxon>
        <taxon>Ecdysozoa</taxon>
        <taxon>Arthropoda</taxon>
        <taxon>Hexapoda</taxon>
        <taxon>Insecta</taxon>
        <taxon>Pterygota</taxon>
        <taxon>Neoptera</taxon>
        <taxon>Endopterygota</taxon>
        <taxon>Diptera</taxon>
        <taxon>Brachycera</taxon>
        <taxon>Muscomorpha</taxon>
        <taxon>Platypezoidea</taxon>
        <taxon>Phoridae</taxon>
        <taxon>Megaseliini</taxon>
        <taxon>Megaselia</taxon>
    </lineage>
</organism>
<evidence type="ECO:0000313" key="1">
    <source>
        <dbReference type="EnsemblMetazoa" id="MESCA009528-PA"/>
    </source>
</evidence>
<reference evidence="1" key="2">
    <citation type="submission" date="2015-06" db="UniProtKB">
        <authorList>
            <consortium name="EnsemblMetazoa"/>
        </authorList>
    </citation>
    <scope>IDENTIFICATION</scope>
</reference>
<dbReference type="AlphaFoldDB" id="T1H060"/>
<proteinExistence type="predicted"/>
<name>T1H060_MEGSC</name>
<accession>T1H060</accession>
<evidence type="ECO:0000313" key="2">
    <source>
        <dbReference type="Proteomes" id="UP000015102"/>
    </source>
</evidence>